<evidence type="ECO:0000256" key="3">
    <source>
        <dbReference type="ARBA" id="ARBA00022692"/>
    </source>
</evidence>
<evidence type="ECO:0000313" key="7">
    <source>
        <dbReference type="EMBL" id="SFR79594.1"/>
    </source>
</evidence>
<sequence>MSSSKKNKALLTGTITYAIGSFGTKFLNFLIVPLYTYFILPEDLGDYDLLVTTVSLMSPLLTMKISDAAYRWIIKEKGNEIPYISATYKLLLRNCLLCSLVLIGINFFIPVWHCYYFIAILVGDRILECLQKLLRGLKNQILFASSGLFHTTVLVGLNFYKVCILKQGVIALLQSNAISLYATIVLILILEKRLRKVDFKPNYKQHQIDMLHYSIPLVPSALSWWVMGASDRYVVRMFINSAANGIYSVAHKFPSILQVIFQMFNNAWTDMALAELGKSEQSEEYTKKVFQQLYKLSFGMVFVLIPLTKLAMNVILSDSYKVASIYTGFLYLGTVFQGFSSFSSIGYLQGKKTGGAAKTSVYGAVVNLGIDLICIKFIGLFAAALSTFVGFFVMWVTRMKDIREVFPIRVNWKVFGAYLITGIVLAIGVIWTNNTVDIILSLIAGMFFFLDNRNSLKQVFQMVKRRKKV</sequence>
<keyword evidence="4 6" id="KW-1133">Transmembrane helix</keyword>
<dbReference type="EMBL" id="FOZC01000008">
    <property type="protein sequence ID" value="SFR79594.1"/>
    <property type="molecule type" value="Genomic_DNA"/>
</dbReference>
<protein>
    <submittedName>
        <fullName evidence="7">Membrane protein involved in the export of O-antigen and teichoic acid</fullName>
    </submittedName>
</protein>
<reference evidence="7 8" key="1">
    <citation type="submission" date="2016-10" db="EMBL/GenBank/DDBJ databases">
        <authorList>
            <person name="de Groot N.N."/>
        </authorList>
    </citation>
    <scope>NUCLEOTIDE SEQUENCE [LARGE SCALE GENOMIC DNA]</scope>
    <source>
        <strain evidence="7 8">F</strain>
    </source>
</reference>
<feature type="transmembrane region" description="Helical" evidence="6">
    <location>
        <begin position="368"/>
        <end position="393"/>
    </location>
</feature>
<dbReference type="Pfam" id="PF01943">
    <property type="entry name" value="Polysacc_synt"/>
    <property type="match status" value="1"/>
</dbReference>
<dbReference type="Proteomes" id="UP000214760">
    <property type="component" value="Unassembled WGS sequence"/>
</dbReference>
<feature type="transmembrane region" description="Helical" evidence="6">
    <location>
        <begin position="296"/>
        <end position="316"/>
    </location>
</feature>
<proteinExistence type="predicted"/>
<keyword evidence="2" id="KW-1003">Cell membrane</keyword>
<comment type="subcellular location">
    <subcellularLocation>
        <location evidence="1">Cell membrane</location>
        <topology evidence="1">Multi-pass membrane protein</topology>
    </subcellularLocation>
</comment>
<feature type="transmembrane region" description="Helical" evidence="6">
    <location>
        <begin position="141"/>
        <end position="160"/>
    </location>
</feature>
<dbReference type="InterPro" id="IPR002797">
    <property type="entry name" value="Polysacc_synth"/>
</dbReference>
<keyword evidence="5 6" id="KW-0472">Membrane</keyword>
<feature type="transmembrane region" description="Helical" evidence="6">
    <location>
        <begin position="9"/>
        <end position="37"/>
    </location>
</feature>
<feature type="transmembrane region" description="Helical" evidence="6">
    <location>
        <begin position="414"/>
        <end position="432"/>
    </location>
</feature>
<evidence type="ECO:0000313" key="8">
    <source>
        <dbReference type="Proteomes" id="UP000214760"/>
    </source>
</evidence>
<evidence type="ECO:0000256" key="5">
    <source>
        <dbReference type="ARBA" id="ARBA00023136"/>
    </source>
</evidence>
<dbReference type="PANTHER" id="PTHR30250">
    <property type="entry name" value="PST FAMILY PREDICTED COLANIC ACID TRANSPORTER"/>
    <property type="match status" value="1"/>
</dbReference>
<evidence type="ECO:0000256" key="1">
    <source>
        <dbReference type="ARBA" id="ARBA00004651"/>
    </source>
</evidence>
<dbReference type="GO" id="GO:0005886">
    <property type="term" value="C:plasma membrane"/>
    <property type="evidence" value="ECO:0007669"/>
    <property type="project" value="UniProtKB-SubCell"/>
</dbReference>
<dbReference type="RefSeq" id="WP_031472652.1">
    <property type="nucleotide sequence ID" value="NZ_FOZC01000008.1"/>
</dbReference>
<evidence type="ECO:0000256" key="4">
    <source>
        <dbReference type="ARBA" id="ARBA00022989"/>
    </source>
</evidence>
<evidence type="ECO:0000256" key="6">
    <source>
        <dbReference type="SAM" id="Phobius"/>
    </source>
</evidence>
<dbReference type="AlphaFoldDB" id="A0A1I6JKZ4"/>
<dbReference type="PANTHER" id="PTHR30250:SF11">
    <property type="entry name" value="O-ANTIGEN TRANSPORTER-RELATED"/>
    <property type="match status" value="1"/>
</dbReference>
<gene>
    <name evidence="7" type="ORF">SAMN02910262_01642</name>
</gene>
<evidence type="ECO:0000256" key="2">
    <source>
        <dbReference type="ARBA" id="ARBA00022475"/>
    </source>
</evidence>
<feature type="transmembrane region" description="Helical" evidence="6">
    <location>
        <begin position="328"/>
        <end position="348"/>
    </location>
</feature>
<name>A0A1I6JKZ4_9FIRM</name>
<dbReference type="InterPro" id="IPR050833">
    <property type="entry name" value="Poly_Biosynth_Transport"/>
</dbReference>
<feature type="transmembrane region" description="Helical" evidence="6">
    <location>
        <begin position="172"/>
        <end position="190"/>
    </location>
</feature>
<keyword evidence="3 6" id="KW-0812">Transmembrane</keyword>
<organism evidence="7 8">
    <name type="scientific">[Clostridium] aminophilum</name>
    <dbReference type="NCBI Taxonomy" id="1526"/>
    <lineage>
        <taxon>Bacteria</taxon>
        <taxon>Bacillati</taxon>
        <taxon>Bacillota</taxon>
        <taxon>Clostridia</taxon>
        <taxon>Lachnospirales</taxon>
        <taxon>Lachnospiraceae</taxon>
    </lineage>
</organism>
<accession>A0A1I6JKZ4</accession>